<gene>
    <name evidence="2" type="ORF">A2557_01985</name>
</gene>
<dbReference type="InterPro" id="IPR037523">
    <property type="entry name" value="VOC_core"/>
</dbReference>
<evidence type="ECO:0000313" key="2">
    <source>
        <dbReference type="EMBL" id="OGH00882.1"/>
    </source>
</evidence>
<dbReference type="Pfam" id="PF00903">
    <property type="entry name" value="Glyoxalase"/>
    <property type="match status" value="1"/>
</dbReference>
<dbReference type="SUPFAM" id="SSF54593">
    <property type="entry name" value="Glyoxalase/Bleomycin resistance protein/Dihydroxybiphenyl dioxygenase"/>
    <property type="match status" value="1"/>
</dbReference>
<proteinExistence type="predicted"/>
<dbReference type="AlphaFoldDB" id="A0A1F6GRW5"/>
<dbReference type="Proteomes" id="UP000177583">
    <property type="component" value="Unassembled WGS sequence"/>
</dbReference>
<dbReference type="Gene3D" id="3.10.180.10">
    <property type="entry name" value="2,3-Dihydroxybiphenyl 1,2-Dioxygenase, domain 1"/>
    <property type="match status" value="1"/>
</dbReference>
<feature type="domain" description="VOC" evidence="1">
    <location>
        <begin position="4"/>
        <end position="126"/>
    </location>
</feature>
<reference evidence="2 3" key="1">
    <citation type="journal article" date="2016" name="Nat. Commun.">
        <title>Thousands of microbial genomes shed light on interconnected biogeochemical processes in an aquifer system.</title>
        <authorList>
            <person name="Anantharaman K."/>
            <person name="Brown C.T."/>
            <person name="Hug L.A."/>
            <person name="Sharon I."/>
            <person name="Castelle C.J."/>
            <person name="Probst A.J."/>
            <person name="Thomas B.C."/>
            <person name="Singh A."/>
            <person name="Wilkins M.J."/>
            <person name="Karaoz U."/>
            <person name="Brodie E.L."/>
            <person name="Williams K.H."/>
            <person name="Hubbard S.S."/>
            <person name="Banfield J.F."/>
        </authorList>
    </citation>
    <scope>NUCLEOTIDE SEQUENCE [LARGE SCALE GENOMIC DNA]</scope>
</reference>
<dbReference type="PANTHER" id="PTHR36503">
    <property type="entry name" value="BLR2520 PROTEIN"/>
    <property type="match status" value="1"/>
</dbReference>
<comment type="caution">
    <text evidence="2">The sequence shown here is derived from an EMBL/GenBank/DDBJ whole genome shotgun (WGS) entry which is preliminary data.</text>
</comment>
<protein>
    <recommendedName>
        <fullName evidence="1">VOC domain-containing protein</fullName>
    </recommendedName>
</protein>
<dbReference type="InterPro" id="IPR004360">
    <property type="entry name" value="Glyas_Fos-R_dOase_dom"/>
</dbReference>
<dbReference type="EMBL" id="MFNF01000041">
    <property type="protein sequence ID" value="OGH00882.1"/>
    <property type="molecule type" value="Genomic_DNA"/>
</dbReference>
<dbReference type="PANTHER" id="PTHR36503:SF1">
    <property type="entry name" value="BLR2520 PROTEIN"/>
    <property type="match status" value="1"/>
</dbReference>
<dbReference type="InterPro" id="IPR029068">
    <property type="entry name" value="Glyas_Bleomycin-R_OHBP_Dase"/>
</dbReference>
<accession>A0A1F6GRW5</accession>
<name>A0A1F6GRW5_9PROT</name>
<evidence type="ECO:0000313" key="3">
    <source>
        <dbReference type="Proteomes" id="UP000177583"/>
    </source>
</evidence>
<evidence type="ECO:0000259" key="1">
    <source>
        <dbReference type="PROSITE" id="PS51819"/>
    </source>
</evidence>
<organism evidence="2 3">
    <name type="scientific">Candidatus Lambdaproteobacteria bacterium RIFOXYD2_FULL_56_26</name>
    <dbReference type="NCBI Taxonomy" id="1817773"/>
    <lineage>
        <taxon>Bacteria</taxon>
        <taxon>Pseudomonadati</taxon>
        <taxon>Pseudomonadota</taxon>
        <taxon>Candidatus Lambdaproteobacteria</taxon>
    </lineage>
</organism>
<sequence>MDQRLSVLTLGVRDLAGMKEFYTSKLGWKPVAEGPGIVFFLLNGFLLGLFPQDELAQDAGLEPSNSAPKGFTLAQNFGTQAEVDQAFAQLRAQGVQIVKPPERAFWGGYSGYFADLEGNLWELCYNPFLVLDSLGNVLTHKPIGPANP</sequence>
<dbReference type="PROSITE" id="PS51819">
    <property type="entry name" value="VOC"/>
    <property type="match status" value="1"/>
</dbReference>